<protein>
    <submittedName>
        <fullName evidence="1">Uncharacterized protein</fullName>
    </submittedName>
</protein>
<sequence>MHSQAHHRDQVADMLDAHILFDDANSGFKLADLDPIGRRVAWVAKLGTVLLFRIWHVANTKYSLRSDCNAADTRA</sequence>
<keyword evidence="2" id="KW-1185">Reference proteome</keyword>
<proteinExistence type="predicted"/>
<accession>A0ACC1S0Q5</accession>
<evidence type="ECO:0000313" key="1">
    <source>
        <dbReference type="EMBL" id="KAJ3529667.1"/>
    </source>
</evidence>
<dbReference type="Proteomes" id="UP001148662">
    <property type="component" value="Unassembled WGS sequence"/>
</dbReference>
<organism evidence="1 2">
    <name type="scientific">Phlebia brevispora</name>
    <dbReference type="NCBI Taxonomy" id="194682"/>
    <lineage>
        <taxon>Eukaryota</taxon>
        <taxon>Fungi</taxon>
        <taxon>Dikarya</taxon>
        <taxon>Basidiomycota</taxon>
        <taxon>Agaricomycotina</taxon>
        <taxon>Agaricomycetes</taxon>
        <taxon>Polyporales</taxon>
        <taxon>Meruliaceae</taxon>
        <taxon>Phlebia</taxon>
    </lineage>
</organism>
<name>A0ACC1S0Q5_9APHY</name>
<gene>
    <name evidence="1" type="ORF">NM688_g7825</name>
</gene>
<reference evidence="1" key="1">
    <citation type="submission" date="2022-07" db="EMBL/GenBank/DDBJ databases">
        <title>Genome Sequence of Phlebia brevispora.</title>
        <authorList>
            <person name="Buettner E."/>
        </authorList>
    </citation>
    <scope>NUCLEOTIDE SEQUENCE</scope>
    <source>
        <strain evidence="1">MPL23</strain>
    </source>
</reference>
<comment type="caution">
    <text evidence="1">The sequence shown here is derived from an EMBL/GenBank/DDBJ whole genome shotgun (WGS) entry which is preliminary data.</text>
</comment>
<dbReference type="EMBL" id="JANHOG010001930">
    <property type="protein sequence ID" value="KAJ3529667.1"/>
    <property type="molecule type" value="Genomic_DNA"/>
</dbReference>
<evidence type="ECO:0000313" key="2">
    <source>
        <dbReference type="Proteomes" id="UP001148662"/>
    </source>
</evidence>